<dbReference type="GO" id="GO:0005576">
    <property type="term" value="C:extracellular region"/>
    <property type="evidence" value="ECO:0007669"/>
    <property type="project" value="UniProtKB-ARBA"/>
</dbReference>
<dbReference type="Pfam" id="PF00082">
    <property type="entry name" value="Peptidase_S8"/>
    <property type="match status" value="1"/>
</dbReference>
<dbReference type="InterPro" id="IPR023827">
    <property type="entry name" value="Peptidase_S8_Asp-AS"/>
</dbReference>
<feature type="chain" id="PRO_5003532847" evidence="8">
    <location>
        <begin position="21"/>
        <end position="404"/>
    </location>
</feature>
<name>H0EWV7_GLAL7</name>
<dbReference type="SUPFAM" id="SSF54897">
    <property type="entry name" value="Protease propeptides/inhibitors"/>
    <property type="match status" value="1"/>
</dbReference>
<dbReference type="InterPro" id="IPR015500">
    <property type="entry name" value="Peptidase_S8_subtilisin-rel"/>
</dbReference>
<dbReference type="EMBL" id="AGUE01000214">
    <property type="protein sequence ID" value="EHK96957.1"/>
    <property type="molecule type" value="Genomic_DNA"/>
</dbReference>
<dbReference type="PROSITE" id="PS51892">
    <property type="entry name" value="SUBTILASE"/>
    <property type="match status" value="1"/>
</dbReference>
<dbReference type="InterPro" id="IPR010259">
    <property type="entry name" value="S8pro/Inhibitor_I9"/>
</dbReference>
<evidence type="ECO:0000256" key="4">
    <source>
        <dbReference type="ARBA" id="ARBA00022801"/>
    </source>
</evidence>
<protein>
    <submittedName>
        <fullName evidence="11">Putative Alkaline protease 1</fullName>
    </submittedName>
</protein>
<reference evidence="11 12" key="1">
    <citation type="journal article" date="2012" name="Eukaryot. Cell">
        <title>Genome sequence of the fungus Glarea lozoyensis: the first genome sequence of a species from the Helotiaceae family.</title>
        <authorList>
            <person name="Youssar L."/>
            <person name="Gruening B.A."/>
            <person name="Erxleben A."/>
            <person name="Guenther S."/>
            <person name="Huettel W."/>
        </authorList>
    </citation>
    <scope>NUCLEOTIDE SEQUENCE [LARGE SCALE GENOMIC DNA]</scope>
    <source>
        <strain evidence="12">ATCC 74030 / MF5533</strain>
    </source>
</reference>
<dbReference type="SUPFAM" id="SSF52743">
    <property type="entry name" value="Subtilisin-like"/>
    <property type="match status" value="1"/>
</dbReference>
<dbReference type="Proteomes" id="UP000005446">
    <property type="component" value="Unassembled WGS sequence"/>
</dbReference>
<evidence type="ECO:0000259" key="10">
    <source>
        <dbReference type="Pfam" id="PF05922"/>
    </source>
</evidence>
<evidence type="ECO:0000256" key="5">
    <source>
        <dbReference type="ARBA" id="ARBA00022825"/>
    </source>
</evidence>
<dbReference type="InParanoid" id="H0EWV7"/>
<dbReference type="PANTHER" id="PTHR43806">
    <property type="entry name" value="PEPTIDASE S8"/>
    <property type="match status" value="1"/>
</dbReference>
<organism evidence="11 12">
    <name type="scientific">Glarea lozoyensis (strain ATCC 74030 / MF5533)</name>
    <dbReference type="NCBI Taxonomy" id="1104152"/>
    <lineage>
        <taxon>Eukaryota</taxon>
        <taxon>Fungi</taxon>
        <taxon>Dikarya</taxon>
        <taxon>Ascomycota</taxon>
        <taxon>Pezizomycotina</taxon>
        <taxon>Leotiomycetes</taxon>
        <taxon>Helotiales</taxon>
        <taxon>Helotiaceae</taxon>
        <taxon>Glarea</taxon>
    </lineage>
</organism>
<evidence type="ECO:0000313" key="11">
    <source>
        <dbReference type="EMBL" id="EHK96957.1"/>
    </source>
</evidence>
<dbReference type="CDD" id="cd04077">
    <property type="entry name" value="Peptidases_S8_PCSK9_ProteinaseK_like"/>
    <property type="match status" value="1"/>
</dbReference>
<evidence type="ECO:0000256" key="2">
    <source>
        <dbReference type="ARBA" id="ARBA00022670"/>
    </source>
</evidence>
<dbReference type="InterPro" id="IPR034193">
    <property type="entry name" value="PCSK9_ProteinaseK-like"/>
</dbReference>
<dbReference type="PROSITE" id="PS00138">
    <property type="entry name" value="SUBTILASE_SER"/>
    <property type="match status" value="1"/>
</dbReference>
<dbReference type="InterPro" id="IPR050131">
    <property type="entry name" value="Peptidase_S8_subtilisin-like"/>
</dbReference>
<feature type="active site" description="Charge relay system" evidence="6">
    <location>
        <position position="192"/>
    </location>
</feature>
<dbReference type="PROSITE" id="PS00136">
    <property type="entry name" value="SUBTILASE_ASP"/>
    <property type="match status" value="1"/>
</dbReference>
<dbReference type="InterPro" id="IPR037045">
    <property type="entry name" value="S8pro/Inhibitor_I9_sf"/>
</dbReference>
<dbReference type="PRINTS" id="PR00723">
    <property type="entry name" value="SUBTILISIN"/>
</dbReference>
<evidence type="ECO:0000256" key="6">
    <source>
        <dbReference type="PROSITE-ProRule" id="PRU01240"/>
    </source>
</evidence>
<dbReference type="AlphaFoldDB" id="H0EWV7"/>
<feature type="domain" description="Inhibitor I9" evidence="10">
    <location>
        <begin position="44"/>
        <end position="118"/>
    </location>
</feature>
<feature type="domain" description="Peptidase S8/S53" evidence="9">
    <location>
        <begin position="151"/>
        <end position="383"/>
    </location>
</feature>
<dbReference type="InterPro" id="IPR022398">
    <property type="entry name" value="Peptidase_S8_His-AS"/>
</dbReference>
<dbReference type="InterPro" id="IPR000209">
    <property type="entry name" value="Peptidase_S8/S53_dom"/>
</dbReference>
<dbReference type="OrthoDB" id="206201at2759"/>
<keyword evidence="12" id="KW-1185">Reference proteome</keyword>
<dbReference type="GO" id="GO:0004252">
    <property type="term" value="F:serine-type endopeptidase activity"/>
    <property type="evidence" value="ECO:0007669"/>
    <property type="project" value="UniProtKB-UniRule"/>
</dbReference>
<dbReference type="PROSITE" id="PS00137">
    <property type="entry name" value="SUBTILASE_HIS"/>
    <property type="match status" value="1"/>
</dbReference>
<dbReference type="PANTHER" id="PTHR43806:SF11">
    <property type="entry name" value="CEREVISIN-RELATED"/>
    <property type="match status" value="1"/>
</dbReference>
<dbReference type="Pfam" id="PF05922">
    <property type="entry name" value="Inhibitor_I9"/>
    <property type="match status" value="1"/>
</dbReference>
<feature type="active site" description="Charge relay system" evidence="6">
    <location>
        <position position="349"/>
    </location>
</feature>
<dbReference type="Gene3D" id="3.30.70.80">
    <property type="entry name" value="Peptidase S8 propeptide/proteinase inhibitor I9"/>
    <property type="match status" value="1"/>
</dbReference>
<feature type="signal peptide" evidence="8">
    <location>
        <begin position="1"/>
        <end position="20"/>
    </location>
</feature>
<comment type="caution">
    <text evidence="11">The sequence shown here is derived from an EMBL/GenBank/DDBJ whole genome shotgun (WGS) entry which is preliminary data.</text>
</comment>
<evidence type="ECO:0000256" key="3">
    <source>
        <dbReference type="ARBA" id="ARBA00022729"/>
    </source>
</evidence>
<keyword evidence="5 6" id="KW-0720">Serine protease</keyword>
<dbReference type="FunFam" id="3.40.50.200:FF:000014">
    <property type="entry name" value="Proteinase K"/>
    <property type="match status" value="1"/>
</dbReference>
<gene>
    <name evidence="11" type="ORF">M7I_7282</name>
</gene>
<comment type="similarity">
    <text evidence="1 6 7">Belongs to the peptidase S8 family.</text>
</comment>
<dbReference type="InterPro" id="IPR023828">
    <property type="entry name" value="Peptidase_S8_Ser-AS"/>
</dbReference>
<keyword evidence="2 6" id="KW-0645">Protease</keyword>
<evidence type="ECO:0000313" key="12">
    <source>
        <dbReference type="Proteomes" id="UP000005446"/>
    </source>
</evidence>
<evidence type="ECO:0000256" key="8">
    <source>
        <dbReference type="SAM" id="SignalP"/>
    </source>
</evidence>
<keyword evidence="3 8" id="KW-0732">Signal</keyword>
<dbReference type="InterPro" id="IPR036852">
    <property type="entry name" value="Peptidase_S8/S53_dom_sf"/>
</dbReference>
<accession>H0EWV7</accession>
<sequence>MVSIKSLLVWAAAVLPFVAAVPVDHPGFLKIRALEDTAEVIPGKYIVVFEPSVSAEVVAAHEESLVKMRKRDIIADVENTYSVEDFKGYSISTDEATIAEIAASPEVAFVEPDQMMYTSALRTQTGATWGLGRISHRAPGTTTYIYDSTAGAGTRVYVVDTGIRTTHSQFGGRAIAGANFITTESATDGNGHGTHCAGTIGGSTYGVAKAATIVAVKVLSSSGSGSNSGVIAGMNWVASNAQSLGVSRKSVMSMSLGGGYSAATNNAVNAVYNSGVTVVVAAGNENQLASNVSPASAALAITVGSIGQTDARSSFSNYGAAVDVFAPGAGVLSSYATSDTATATLSGTSMACPHVAGLAAYLIGLEGLASPAAVTSRIKALATTGRVTDLQGSPNLIAYNGNGA</sequence>
<evidence type="ECO:0000256" key="1">
    <source>
        <dbReference type="ARBA" id="ARBA00011073"/>
    </source>
</evidence>
<dbReference type="Gene3D" id="3.40.50.200">
    <property type="entry name" value="Peptidase S8/S53 domain"/>
    <property type="match status" value="1"/>
</dbReference>
<proteinExistence type="inferred from homology"/>
<evidence type="ECO:0000259" key="9">
    <source>
        <dbReference type="Pfam" id="PF00082"/>
    </source>
</evidence>
<feature type="active site" description="Charge relay system" evidence="6">
    <location>
        <position position="160"/>
    </location>
</feature>
<keyword evidence="4 6" id="KW-0378">Hydrolase</keyword>
<dbReference type="GO" id="GO:0006508">
    <property type="term" value="P:proteolysis"/>
    <property type="evidence" value="ECO:0007669"/>
    <property type="project" value="UniProtKB-KW"/>
</dbReference>
<dbReference type="HOGENOM" id="CLU_011263_1_4_1"/>
<evidence type="ECO:0000256" key="7">
    <source>
        <dbReference type="RuleBase" id="RU003355"/>
    </source>
</evidence>